<proteinExistence type="predicted"/>
<dbReference type="OrthoDB" id="10655570at2759"/>
<dbReference type="EMBL" id="CAMKVN010000333">
    <property type="protein sequence ID" value="CAI2166786.1"/>
    <property type="molecule type" value="Genomic_DNA"/>
</dbReference>
<organism evidence="2 3">
    <name type="scientific">Funneliformis geosporum</name>
    <dbReference type="NCBI Taxonomy" id="1117311"/>
    <lineage>
        <taxon>Eukaryota</taxon>
        <taxon>Fungi</taxon>
        <taxon>Fungi incertae sedis</taxon>
        <taxon>Mucoromycota</taxon>
        <taxon>Glomeromycotina</taxon>
        <taxon>Glomeromycetes</taxon>
        <taxon>Glomerales</taxon>
        <taxon>Glomeraceae</taxon>
        <taxon>Funneliformis</taxon>
    </lineage>
</organism>
<dbReference type="Proteomes" id="UP001153678">
    <property type="component" value="Unassembled WGS sequence"/>
</dbReference>
<feature type="region of interest" description="Disordered" evidence="1">
    <location>
        <begin position="86"/>
        <end position="132"/>
    </location>
</feature>
<evidence type="ECO:0000313" key="2">
    <source>
        <dbReference type="EMBL" id="CAI2166786.1"/>
    </source>
</evidence>
<gene>
    <name evidence="2" type="ORF">FWILDA_LOCUS2747</name>
</gene>
<accession>A0A9W4SFR8</accession>
<feature type="region of interest" description="Disordered" evidence="1">
    <location>
        <begin position="1"/>
        <end position="40"/>
    </location>
</feature>
<reference evidence="2" key="1">
    <citation type="submission" date="2022-08" db="EMBL/GenBank/DDBJ databases">
        <authorList>
            <person name="Kallberg Y."/>
            <person name="Tangrot J."/>
            <person name="Rosling A."/>
        </authorList>
    </citation>
    <scope>NUCLEOTIDE SEQUENCE</scope>
    <source>
        <strain evidence="2">Wild A</strain>
    </source>
</reference>
<dbReference type="AlphaFoldDB" id="A0A9W4SFR8"/>
<keyword evidence="3" id="KW-1185">Reference proteome</keyword>
<sequence>MLSINDLNTLVNNPADDNSNVNDTNTQECNNPNTIPGNNSPPGIIPIILPGNTSPGNIPLFGNFQNMLPLSGISLLYNNSNSQLNTNTLSGNNSNTHPINNNPHTQPGNNSIPPTSNNQNAQSGHISNAIPRTRRIDNEIMINIITRLSPQSTGNPSLDEFYNGLEF</sequence>
<name>A0A9W4SFR8_9GLOM</name>
<protein>
    <submittedName>
        <fullName evidence="2">4460_t:CDS:1</fullName>
    </submittedName>
</protein>
<comment type="caution">
    <text evidence="2">The sequence shown here is derived from an EMBL/GenBank/DDBJ whole genome shotgun (WGS) entry which is preliminary data.</text>
</comment>
<feature type="compositionally biased region" description="Polar residues" evidence="1">
    <location>
        <begin position="1"/>
        <end position="29"/>
    </location>
</feature>
<evidence type="ECO:0000313" key="3">
    <source>
        <dbReference type="Proteomes" id="UP001153678"/>
    </source>
</evidence>
<feature type="compositionally biased region" description="Polar residues" evidence="1">
    <location>
        <begin position="106"/>
        <end position="126"/>
    </location>
</feature>
<evidence type="ECO:0000256" key="1">
    <source>
        <dbReference type="SAM" id="MobiDB-lite"/>
    </source>
</evidence>
<feature type="compositionally biased region" description="Low complexity" evidence="1">
    <location>
        <begin position="86"/>
        <end position="105"/>
    </location>
</feature>
<feature type="compositionally biased region" description="Low complexity" evidence="1">
    <location>
        <begin position="30"/>
        <end position="40"/>
    </location>
</feature>